<protein>
    <submittedName>
        <fullName evidence="6">Flagellar hook-associated protein FlgL</fullName>
    </submittedName>
</protein>
<dbReference type="AlphaFoldDB" id="A0A7W2ESV0"/>
<dbReference type="InterPro" id="IPR001029">
    <property type="entry name" value="Flagellin_N"/>
</dbReference>
<gene>
    <name evidence="6" type="primary">flgL</name>
    <name evidence="6" type="ORF">H3H37_13130</name>
</gene>
<feature type="domain" description="Flagellin N-terminal" evidence="5">
    <location>
        <begin position="3"/>
        <end position="140"/>
    </location>
</feature>
<dbReference type="Pfam" id="PF00669">
    <property type="entry name" value="Flagellin_N"/>
    <property type="match status" value="1"/>
</dbReference>
<name>A0A7W2ESV0_9BURK</name>
<dbReference type="EMBL" id="JACEZT010000007">
    <property type="protein sequence ID" value="MBA5637998.1"/>
    <property type="molecule type" value="Genomic_DNA"/>
</dbReference>
<dbReference type="PANTHER" id="PTHR42792">
    <property type="entry name" value="FLAGELLIN"/>
    <property type="match status" value="1"/>
</dbReference>
<keyword evidence="4" id="KW-0975">Bacterial flagellum</keyword>
<keyword evidence="6" id="KW-0966">Cell projection</keyword>
<evidence type="ECO:0000256" key="1">
    <source>
        <dbReference type="ARBA" id="ARBA00004365"/>
    </source>
</evidence>
<dbReference type="RefSeq" id="WP_182163101.1">
    <property type="nucleotide sequence ID" value="NZ_JACEZT010000007.1"/>
</dbReference>
<dbReference type="NCBIfam" id="TIGR02550">
    <property type="entry name" value="flagell_flgL"/>
    <property type="match status" value="1"/>
</dbReference>
<comment type="subcellular location">
    <subcellularLocation>
        <location evidence="1">Bacterial flagellum</location>
    </subcellularLocation>
    <subcellularLocation>
        <location evidence="2">Secreted</location>
    </subcellularLocation>
</comment>
<dbReference type="GO" id="GO:0009424">
    <property type="term" value="C:bacterial-type flagellum hook"/>
    <property type="evidence" value="ECO:0007669"/>
    <property type="project" value="InterPro"/>
</dbReference>
<dbReference type="SUPFAM" id="SSF64518">
    <property type="entry name" value="Phase 1 flagellin"/>
    <property type="match status" value="1"/>
</dbReference>
<keyword evidence="7" id="KW-1185">Reference proteome</keyword>
<accession>A0A7W2ESV0</accession>
<reference evidence="6 7" key="1">
    <citation type="submission" date="2020-07" db="EMBL/GenBank/DDBJ databases">
        <title>Novel species isolated from subtropical streams in China.</title>
        <authorList>
            <person name="Lu H."/>
        </authorList>
    </citation>
    <scope>NUCLEOTIDE SEQUENCE [LARGE SCALE GENOMIC DNA]</scope>
    <source>
        <strain evidence="6 7">LX20W</strain>
    </source>
</reference>
<dbReference type="InterPro" id="IPR001492">
    <property type="entry name" value="Flagellin"/>
</dbReference>
<dbReference type="GO" id="GO:0071973">
    <property type="term" value="P:bacterial-type flagellum-dependent cell motility"/>
    <property type="evidence" value="ECO:0007669"/>
    <property type="project" value="InterPro"/>
</dbReference>
<comment type="caution">
    <text evidence="6">The sequence shown here is derived from an EMBL/GenBank/DDBJ whole genome shotgun (WGS) entry which is preliminary data.</text>
</comment>
<organism evidence="6 7">
    <name type="scientific">Rugamonas brunnea</name>
    <dbReference type="NCBI Taxonomy" id="2758569"/>
    <lineage>
        <taxon>Bacteria</taxon>
        <taxon>Pseudomonadati</taxon>
        <taxon>Pseudomonadota</taxon>
        <taxon>Betaproteobacteria</taxon>
        <taxon>Burkholderiales</taxon>
        <taxon>Oxalobacteraceae</taxon>
        <taxon>Telluria group</taxon>
        <taxon>Rugamonas</taxon>
    </lineage>
</organism>
<keyword evidence="6" id="KW-0282">Flagellum</keyword>
<dbReference type="Gene3D" id="1.20.1330.10">
    <property type="entry name" value="f41 fragment of flagellin, N-terminal domain"/>
    <property type="match status" value="1"/>
</dbReference>
<evidence type="ECO:0000256" key="2">
    <source>
        <dbReference type="ARBA" id="ARBA00004613"/>
    </source>
</evidence>
<dbReference type="GO" id="GO:0005198">
    <property type="term" value="F:structural molecule activity"/>
    <property type="evidence" value="ECO:0007669"/>
    <property type="project" value="InterPro"/>
</dbReference>
<evidence type="ECO:0000256" key="4">
    <source>
        <dbReference type="ARBA" id="ARBA00023143"/>
    </source>
</evidence>
<evidence type="ECO:0000313" key="7">
    <source>
        <dbReference type="Proteomes" id="UP000534388"/>
    </source>
</evidence>
<proteinExistence type="inferred from homology"/>
<sequence>MRIATSQFQATMNRGLQFNQDKLAQLTDQMASGNKIQLPSDDPVTNVRLSRLTREEAIVGQYRDNIGAIKIRLEKNETYLSSMTADINQAQDLLVWASDGGNAAADLGSMVNPLTSLRDSLFYSANTKDQEGRYIFSGTLTNTQAITYDPTAPVGARYTYTGNLNQQQVVVGNGITQVANENVSGLETLLNQLDTSIAELSAPGVTPATPSLKAALSANLDGTKTTLDLVSGKIADLGGAQNILSTLDNNHANVSLSNQTAMTTLGQLDYGLAATELNGYNLALQSSYKAYAKVSNLSLFNVL</sequence>
<evidence type="ECO:0000313" key="6">
    <source>
        <dbReference type="EMBL" id="MBA5637998.1"/>
    </source>
</evidence>
<dbReference type="GO" id="GO:0005576">
    <property type="term" value="C:extracellular region"/>
    <property type="evidence" value="ECO:0007669"/>
    <property type="project" value="UniProtKB-SubCell"/>
</dbReference>
<dbReference type="InterPro" id="IPR013384">
    <property type="entry name" value="Flagell_FlgL"/>
</dbReference>
<dbReference type="Proteomes" id="UP000534388">
    <property type="component" value="Unassembled WGS sequence"/>
</dbReference>
<dbReference type="PANTHER" id="PTHR42792:SF1">
    <property type="entry name" value="FLAGELLAR HOOK-ASSOCIATED PROTEIN 3"/>
    <property type="match status" value="1"/>
</dbReference>
<comment type="similarity">
    <text evidence="3">Belongs to the bacterial flagellin family.</text>
</comment>
<keyword evidence="6" id="KW-0969">Cilium</keyword>
<evidence type="ECO:0000259" key="5">
    <source>
        <dbReference type="Pfam" id="PF00669"/>
    </source>
</evidence>
<evidence type="ECO:0000256" key="3">
    <source>
        <dbReference type="ARBA" id="ARBA00005709"/>
    </source>
</evidence>